<accession>A0A9D4LB45</accession>
<evidence type="ECO:0000313" key="3">
    <source>
        <dbReference type="Proteomes" id="UP000828390"/>
    </source>
</evidence>
<gene>
    <name evidence="2" type="ORF">DPMN_097429</name>
</gene>
<reference evidence="2" key="1">
    <citation type="journal article" date="2019" name="bioRxiv">
        <title>The Genome of the Zebra Mussel, Dreissena polymorpha: A Resource for Invasive Species Research.</title>
        <authorList>
            <person name="McCartney M.A."/>
            <person name="Auch B."/>
            <person name="Kono T."/>
            <person name="Mallez S."/>
            <person name="Zhang Y."/>
            <person name="Obille A."/>
            <person name="Becker A."/>
            <person name="Abrahante J.E."/>
            <person name="Garbe J."/>
            <person name="Badalamenti J.P."/>
            <person name="Herman A."/>
            <person name="Mangelson H."/>
            <person name="Liachko I."/>
            <person name="Sullivan S."/>
            <person name="Sone E.D."/>
            <person name="Koren S."/>
            <person name="Silverstein K.A.T."/>
            <person name="Beckman K.B."/>
            <person name="Gohl D.M."/>
        </authorList>
    </citation>
    <scope>NUCLEOTIDE SEQUENCE</scope>
    <source>
        <strain evidence="2">Duluth1</strain>
        <tissue evidence="2">Whole animal</tissue>
    </source>
</reference>
<name>A0A9D4LB45_DREPO</name>
<comment type="caution">
    <text evidence="2">The sequence shown here is derived from an EMBL/GenBank/DDBJ whole genome shotgun (WGS) entry which is preliminary data.</text>
</comment>
<dbReference type="Proteomes" id="UP000828390">
    <property type="component" value="Unassembled WGS sequence"/>
</dbReference>
<sequence>MSCVQAWILALCMAHTSGHLCLISPRQRGALDVFASGSPTCFRHALPCGGQPVQNPVEVYAPGQNVFFRWQQNFNHYEPGFPGTWLEA</sequence>
<dbReference type="EMBL" id="JAIWYP010000003">
    <property type="protein sequence ID" value="KAH3854871.1"/>
    <property type="molecule type" value="Genomic_DNA"/>
</dbReference>
<feature type="chain" id="PRO_5039489860" description="Secreted protein" evidence="1">
    <location>
        <begin position="19"/>
        <end position="88"/>
    </location>
</feature>
<keyword evidence="1" id="KW-0732">Signal</keyword>
<protein>
    <recommendedName>
        <fullName evidence="4">Secreted protein</fullName>
    </recommendedName>
</protein>
<dbReference type="AlphaFoldDB" id="A0A9D4LB45"/>
<evidence type="ECO:0008006" key="4">
    <source>
        <dbReference type="Google" id="ProtNLM"/>
    </source>
</evidence>
<evidence type="ECO:0000313" key="2">
    <source>
        <dbReference type="EMBL" id="KAH3854871.1"/>
    </source>
</evidence>
<reference evidence="2" key="2">
    <citation type="submission" date="2020-11" db="EMBL/GenBank/DDBJ databases">
        <authorList>
            <person name="McCartney M.A."/>
            <person name="Auch B."/>
            <person name="Kono T."/>
            <person name="Mallez S."/>
            <person name="Becker A."/>
            <person name="Gohl D.M."/>
            <person name="Silverstein K.A.T."/>
            <person name="Koren S."/>
            <person name="Bechman K.B."/>
            <person name="Herman A."/>
            <person name="Abrahante J.E."/>
            <person name="Garbe J."/>
        </authorList>
    </citation>
    <scope>NUCLEOTIDE SEQUENCE</scope>
    <source>
        <strain evidence="2">Duluth1</strain>
        <tissue evidence="2">Whole animal</tissue>
    </source>
</reference>
<dbReference type="PANTHER" id="PTHR37916:SF2">
    <property type="entry name" value="CHITIN-BINDING TYPE-4 DOMAIN-CONTAINING PROTEIN"/>
    <property type="match status" value="1"/>
</dbReference>
<feature type="signal peptide" evidence="1">
    <location>
        <begin position="1"/>
        <end position="18"/>
    </location>
</feature>
<dbReference type="PANTHER" id="PTHR37916">
    <property type="entry name" value="CHITIN-BINDING TYPE-4 DOMAIN-CONTAINING PROTEIN"/>
    <property type="match status" value="1"/>
</dbReference>
<organism evidence="2 3">
    <name type="scientific">Dreissena polymorpha</name>
    <name type="common">Zebra mussel</name>
    <name type="synonym">Mytilus polymorpha</name>
    <dbReference type="NCBI Taxonomy" id="45954"/>
    <lineage>
        <taxon>Eukaryota</taxon>
        <taxon>Metazoa</taxon>
        <taxon>Spiralia</taxon>
        <taxon>Lophotrochozoa</taxon>
        <taxon>Mollusca</taxon>
        <taxon>Bivalvia</taxon>
        <taxon>Autobranchia</taxon>
        <taxon>Heteroconchia</taxon>
        <taxon>Euheterodonta</taxon>
        <taxon>Imparidentia</taxon>
        <taxon>Neoheterodontei</taxon>
        <taxon>Myida</taxon>
        <taxon>Dreissenoidea</taxon>
        <taxon>Dreissenidae</taxon>
        <taxon>Dreissena</taxon>
    </lineage>
</organism>
<keyword evidence="3" id="KW-1185">Reference proteome</keyword>
<proteinExistence type="predicted"/>
<evidence type="ECO:0000256" key="1">
    <source>
        <dbReference type="SAM" id="SignalP"/>
    </source>
</evidence>